<protein>
    <submittedName>
        <fullName evidence="2">P1 family peptidase</fullName>
    </submittedName>
</protein>
<evidence type="ECO:0000313" key="2">
    <source>
        <dbReference type="EMBL" id="MFC6714685.1"/>
    </source>
</evidence>
<dbReference type="Pfam" id="PF03576">
    <property type="entry name" value="Peptidase_S58"/>
    <property type="match status" value="1"/>
</dbReference>
<organism evidence="2 3">
    <name type="scientific">Branchiibius cervicis</name>
    <dbReference type="NCBI Taxonomy" id="908252"/>
    <lineage>
        <taxon>Bacteria</taxon>
        <taxon>Bacillati</taxon>
        <taxon>Actinomycetota</taxon>
        <taxon>Actinomycetes</taxon>
        <taxon>Micrococcales</taxon>
        <taxon>Dermacoccaceae</taxon>
        <taxon>Branchiibius</taxon>
    </lineage>
</organism>
<dbReference type="Proteomes" id="UP001596356">
    <property type="component" value="Unassembled WGS sequence"/>
</dbReference>
<dbReference type="Gene3D" id="3.60.70.12">
    <property type="entry name" value="L-amino peptidase D-ALA esterase/amidase"/>
    <property type="match status" value="1"/>
</dbReference>
<dbReference type="InterPro" id="IPR005321">
    <property type="entry name" value="Peptidase_S58_DmpA"/>
</dbReference>
<evidence type="ECO:0000256" key="1">
    <source>
        <dbReference type="ARBA" id="ARBA00007068"/>
    </source>
</evidence>
<name>A0ABW2AUW7_9MICO</name>
<proteinExistence type="inferred from homology"/>
<gene>
    <name evidence="2" type="ORF">ACFQBT_13020</name>
</gene>
<dbReference type="RefSeq" id="WP_377823267.1">
    <property type="nucleotide sequence ID" value="NZ_JBHSWJ010000002.1"/>
</dbReference>
<dbReference type="PANTHER" id="PTHR36512:SF3">
    <property type="entry name" value="BLR5678 PROTEIN"/>
    <property type="match status" value="1"/>
</dbReference>
<sequence>MRLPEVLHHQHAPGRLDAITDVAGIRVGHTTLRSSSLQTGVTAVIPSVLGTPAGLFVGNGHGKLTGATQVRELGTLETPILLTGTLSTFRVADALVGWLIEREPSLRSINPVVGECNDGWLSDIRARPISAEHVTHALQSATGGPVAQGNVGAGTGMCALGFKGGIGTASRVADGATVGVLVQSNFDGLLRFGPRYVDPPASEPVTRAANSCMIVVATDAALDARQLGRVARRAVFALSRVGAGFTHGSGDYAISLTTASGPGIADADLSPLFGATMEATEAAVLKSLLAAQTVTGFEGRTAHALRDVHPGLLDELSIDVSPV</sequence>
<accession>A0ABW2AUW7</accession>
<dbReference type="PANTHER" id="PTHR36512">
    <property type="entry name" value="D-AMINOPEPTIDASE"/>
    <property type="match status" value="1"/>
</dbReference>
<reference evidence="3" key="1">
    <citation type="journal article" date="2019" name="Int. J. Syst. Evol. Microbiol.">
        <title>The Global Catalogue of Microorganisms (GCM) 10K type strain sequencing project: providing services to taxonomists for standard genome sequencing and annotation.</title>
        <authorList>
            <consortium name="The Broad Institute Genomics Platform"/>
            <consortium name="The Broad Institute Genome Sequencing Center for Infectious Disease"/>
            <person name="Wu L."/>
            <person name="Ma J."/>
        </authorList>
    </citation>
    <scope>NUCLEOTIDE SEQUENCE [LARGE SCALE GENOMIC DNA]</scope>
    <source>
        <strain evidence="3">NBRC 106593</strain>
    </source>
</reference>
<comment type="similarity">
    <text evidence="1">Belongs to the peptidase S58 family.</text>
</comment>
<comment type="caution">
    <text evidence="2">The sequence shown here is derived from an EMBL/GenBank/DDBJ whole genome shotgun (WGS) entry which is preliminary data.</text>
</comment>
<keyword evidence="3" id="KW-1185">Reference proteome</keyword>
<dbReference type="SUPFAM" id="SSF56266">
    <property type="entry name" value="DmpA/ArgJ-like"/>
    <property type="match status" value="1"/>
</dbReference>
<dbReference type="InterPro" id="IPR016117">
    <property type="entry name" value="ArgJ-like_dom_sf"/>
</dbReference>
<evidence type="ECO:0000313" key="3">
    <source>
        <dbReference type="Proteomes" id="UP001596356"/>
    </source>
</evidence>
<dbReference type="EMBL" id="JBHSWJ010000002">
    <property type="protein sequence ID" value="MFC6714685.1"/>
    <property type="molecule type" value="Genomic_DNA"/>
</dbReference>